<evidence type="ECO:0000313" key="2">
    <source>
        <dbReference type="EMBL" id="MCH97518.1"/>
    </source>
</evidence>
<keyword evidence="1" id="KW-0472">Membrane</keyword>
<dbReference type="Proteomes" id="UP000265520">
    <property type="component" value="Unassembled WGS sequence"/>
</dbReference>
<keyword evidence="3" id="KW-1185">Reference proteome</keyword>
<accession>A0A392NEN6</accession>
<dbReference type="EMBL" id="LXQA010035156">
    <property type="protein sequence ID" value="MCH97518.1"/>
    <property type="molecule type" value="Genomic_DNA"/>
</dbReference>
<protein>
    <submittedName>
        <fullName evidence="2">Uncharacterized protein</fullName>
    </submittedName>
</protein>
<dbReference type="AlphaFoldDB" id="A0A392NEN6"/>
<evidence type="ECO:0000313" key="3">
    <source>
        <dbReference type="Proteomes" id="UP000265520"/>
    </source>
</evidence>
<reference evidence="2 3" key="1">
    <citation type="journal article" date="2018" name="Front. Plant Sci.">
        <title>Red Clover (Trifolium pratense) and Zigzag Clover (T. medium) - A Picture of Genomic Similarities and Differences.</title>
        <authorList>
            <person name="Dluhosova J."/>
            <person name="Istvanek J."/>
            <person name="Nedelnik J."/>
            <person name="Repkova J."/>
        </authorList>
    </citation>
    <scope>NUCLEOTIDE SEQUENCE [LARGE SCALE GENOMIC DNA]</scope>
    <source>
        <strain evidence="3">cv. 10/8</strain>
        <tissue evidence="2">Leaf</tissue>
    </source>
</reference>
<evidence type="ECO:0000256" key="1">
    <source>
        <dbReference type="SAM" id="Phobius"/>
    </source>
</evidence>
<gene>
    <name evidence="2" type="ORF">A2U01_0018513</name>
</gene>
<proteinExistence type="predicted"/>
<keyword evidence="1" id="KW-0812">Transmembrane</keyword>
<keyword evidence="1" id="KW-1133">Transmembrane helix</keyword>
<feature type="transmembrane region" description="Helical" evidence="1">
    <location>
        <begin position="93"/>
        <end position="113"/>
    </location>
</feature>
<sequence>MLQTFPIFIHVFLFSSPSPSLSRFLSPSPAAVPALAAAVGPPFSSCASLSIGRLSSFSRRIPLAFLALTGTVTVETFGFGLEDSDLICDGFVVLMVAFTAIVAAGLTAMMVMLL</sequence>
<comment type="caution">
    <text evidence="2">The sequence shown here is derived from an EMBL/GenBank/DDBJ whole genome shotgun (WGS) entry which is preliminary data.</text>
</comment>
<feature type="transmembrane region" description="Helical" evidence="1">
    <location>
        <begin position="32"/>
        <end position="51"/>
    </location>
</feature>
<organism evidence="2 3">
    <name type="scientific">Trifolium medium</name>
    <dbReference type="NCBI Taxonomy" id="97028"/>
    <lineage>
        <taxon>Eukaryota</taxon>
        <taxon>Viridiplantae</taxon>
        <taxon>Streptophyta</taxon>
        <taxon>Embryophyta</taxon>
        <taxon>Tracheophyta</taxon>
        <taxon>Spermatophyta</taxon>
        <taxon>Magnoliopsida</taxon>
        <taxon>eudicotyledons</taxon>
        <taxon>Gunneridae</taxon>
        <taxon>Pentapetalae</taxon>
        <taxon>rosids</taxon>
        <taxon>fabids</taxon>
        <taxon>Fabales</taxon>
        <taxon>Fabaceae</taxon>
        <taxon>Papilionoideae</taxon>
        <taxon>50 kb inversion clade</taxon>
        <taxon>NPAAA clade</taxon>
        <taxon>Hologalegina</taxon>
        <taxon>IRL clade</taxon>
        <taxon>Trifolieae</taxon>
        <taxon>Trifolium</taxon>
    </lineage>
</organism>
<name>A0A392NEN6_9FABA</name>
<feature type="transmembrane region" description="Helical" evidence="1">
    <location>
        <begin position="63"/>
        <end position="81"/>
    </location>
</feature>